<comment type="caution">
    <text evidence="3">The sequence shown here is derived from an EMBL/GenBank/DDBJ whole genome shotgun (WGS) entry which is preliminary data.</text>
</comment>
<evidence type="ECO:0000313" key="3">
    <source>
        <dbReference type="EMBL" id="GFH46674.1"/>
    </source>
</evidence>
<name>A0AAD3CJ77_9STRA</name>
<feature type="region of interest" description="Disordered" evidence="1">
    <location>
        <begin position="73"/>
        <end position="126"/>
    </location>
</feature>
<feature type="chain" id="PRO_5042244582" description="ShKT domain-containing protein" evidence="2">
    <location>
        <begin position="22"/>
        <end position="340"/>
    </location>
</feature>
<accession>A0AAD3CJ77</accession>
<feature type="compositionally biased region" description="Polar residues" evidence="1">
    <location>
        <begin position="73"/>
        <end position="82"/>
    </location>
</feature>
<protein>
    <recommendedName>
        <fullName evidence="5">ShKT domain-containing protein</fullName>
    </recommendedName>
</protein>
<sequence>MKLQVTLASTALASLLLDANAAVDSLARKREGSLPESFINSADDNMNVSPVSALQLTEEEELFLRYLQEDSSHSFSLSNPNGPTASPSSKPSARPSAKPTASPSKRPTSSPSKNPTRPPVVGTFAPTKAPVLTGDAETKFQNMQENTSTLTYNGDLYRLVGCDFVRKKPSVRCEMDKVKKHCPVACSASQFMNEDSDAVFYSPDVRERTCQWVAKNTEKRCKKKNYVAYCPKTCGDKKAEDTTGSFFALPSNACKYVGGNINKRCTWKVAKKHCPETCGLICPSGEECATTDAPEGKTFPVPFERYTCSEVAALNFNKKKRRCKKSWMKSTCRKTCAEFA</sequence>
<keyword evidence="2" id="KW-0732">Signal</keyword>
<evidence type="ECO:0000256" key="1">
    <source>
        <dbReference type="SAM" id="MobiDB-lite"/>
    </source>
</evidence>
<feature type="compositionally biased region" description="Low complexity" evidence="1">
    <location>
        <begin position="83"/>
        <end position="115"/>
    </location>
</feature>
<gene>
    <name evidence="3" type="ORF">CTEN210_03148</name>
</gene>
<evidence type="ECO:0008006" key="5">
    <source>
        <dbReference type="Google" id="ProtNLM"/>
    </source>
</evidence>
<evidence type="ECO:0000313" key="4">
    <source>
        <dbReference type="Proteomes" id="UP001054902"/>
    </source>
</evidence>
<dbReference type="EMBL" id="BLLK01000022">
    <property type="protein sequence ID" value="GFH46674.1"/>
    <property type="molecule type" value="Genomic_DNA"/>
</dbReference>
<evidence type="ECO:0000256" key="2">
    <source>
        <dbReference type="SAM" id="SignalP"/>
    </source>
</evidence>
<reference evidence="3 4" key="1">
    <citation type="journal article" date="2021" name="Sci. Rep.">
        <title>The genome of the diatom Chaetoceros tenuissimus carries an ancient integrated fragment of an extant virus.</title>
        <authorList>
            <person name="Hongo Y."/>
            <person name="Kimura K."/>
            <person name="Takaki Y."/>
            <person name="Yoshida Y."/>
            <person name="Baba S."/>
            <person name="Kobayashi G."/>
            <person name="Nagasaki K."/>
            <person name="Hano T."/>
            <person name="Tomaru Y."/>
        </authorList>
    </citation>
    <scope>NUCLEOTIDE SEQUENCE [LARGE SCALE GENOMIC DNA]</scope>
    <source>
        <strain evidence="3 4">NIES-3715</strain>
    </source>
</reference>
<proteinExistence type="predicted"/>
<organism evidence="3 4">
    <name type="scientific">Chaetoceros tenuissimus</name>
    <dbReference type="NCBI Taxonomy" id="426638"/>
    <lineage>
        <taxon>Eukaryota</taxon>
        <taxon>Sar</taxon>
        <taxon>Stramenopiles</taxon>
        <taxon>Ochrophyta</taxon>
        <taxon>Bacillariophyta</taxon>
        <taxon>Coscinodiscophyceae</taxon>
        <taxon>Chaetocerotophycidae</taxon>
        <taxon>Chaetocerotales</taxon>
        <taxon>Chaetocerotaceae</taxon>
        <taxon>Chaetoceros</taxon>
    </lineage>
</organism>
<dbReference type="Proteomes" id="UP001054902">
    <property type="component" value="Unassembled WGS sequence"/>
</dbReference>
<feature type="signal peptide" evidence="2">
    <location>
        <begin position="1"/>
        <end position="21"/>
    </location>
</feature>
<keyword evidence="4" id="KW-1185">Reference proteome</keyword>
<dbReference type="AlphaFoldDB" id="A0AAD3CJ77"/>